<feature type="region of interest" description="Disordered" evidence="1">
    <location>
        <begin position="330"/>
        <end position="354"/>
    </location>
</feature>
<accession>A0A7S0I378</accession>
<name>A0A7S0I378_9EUKA</name>
<keyword evidence="2" id="KW-1133">Transmembrane helix</keyword>
<evidence type="ECO:0000256" key="1">
    <source>
        <dbReference type="SAM" id="MobiDB-lite"/>
    </source>
</evidence>
<keyword evidence="2" id="KW-0812">Transmembrane</keyword>
<dbReference type="EMBL" id="HBEP01035329">
    <property type="protein sequence ID" value="CAD8509640.1"/>
    <property type="molecule type" value="Transcribed_RNA"/>
</dbReference>
<feature type="compositionally biased region" description="Polar residues" evidence="1">
    <location>
        <begin position="333"/>
        <end position="342"/>
    </location>
</feature>
<proteinExistence type="predicted"/>
<keyword evidence="2" id="KW-0472">Membrane</keyword>
<protein>
    <submittedName>
        <fullName evidence="3">Uncharacterized protein</fullName>
    </submittedName>
</protein>
<evidence type="ECO:0000313" key="3">
    <source>
        <dbReference type="EMBL" id="CAD8509640.1"/>
    </source>
</evidence>
<evidence type="ECO:0000256" key="2">
    <source>
        <dbReference type="SAM" id="Phobius"/>
    </source>
</evidence>
<feature type="transmembrane region" description="Helical" evidence="2">
    <location>
        <begin position="23"/>
        <end position="45"/>
    </location>
</feature>
<gene>
    <name evidence="3" type="ORF">PANT1444_LOCUS20021</name>
</gene>
<reference evidence="3" key="1">
    <citation type="submission" date="2021-01" db="EMBL/GenBank/DDBJ databases">
        <authorList>
            <person name="Corre E."/>
            <person name="Pelletier E."/>
            <person name="Niang G."/>
            <person name="Scheremetjew M."/>
            <person name="Finn R."/>
            <person name="Kale V."/>
            <person name="Holt S."/>
            <person name="Cochrane G."/>
            <person name="Meng A."/>
            <person name="Brown T."/>
            <person name="Cohen L."/>
        </authorList>
    </citation>
    <scope>NUCLEOTIDE SEQUENCE</scope>
    <source>
        <strain evidence="3">CCMP1374</strain>
    </source>
</reference>
<dbReference type="AlphaFoldDB" id="A0A7S0I378"/>
<organism evidence="3">
    <name type="scientific">Phaeocystis antarctica</name>
    <dbReference type="NCBI Taxonomy" id="33657"/>
    <lineage>
        <taxon>Eukaryota</taxon>
        <taxon>Haptista</taxon>
        <taxon>Haptophyta</taxon>
        <taxon>Prymnesiophyceae</taxon>
        <taxon>Phaeocystales</taxon>
        <taxon>Phaeocystaceae</taxon>
        <taxon>Phaeocystis</taxon>
    </lineage>
</organism>
<sequence length="473" mass="51191">MPSLTRLEDQPPFSALKEVPPHWLVLISGGMCALVTLAIAGLTGYPGGGAGSISLSTGQPVALSSRSTGAFLHVSLDDGLLKAGAKTASDKVSHFYLVPVTEATVASLRVAAAATAKLASKWEDIKTVSRSGCNCTGFSNEHGFGRYCHSWELSYQDAWCYVDESCQGGNKGSFGRRHEVCTPEPPPPPKDDYNYSDYLRNKNNEEYKGQWKAPADCPCSGWKSKLGFGGSCKAWEEKLAPHQTPWCYVADSCAIAEKKKGSFGRKHMDCVYVYEDAAGSAPKALPQGPIVSKASKSKAAQAVARDKEGRQSSGFFSKLWHGRRLEQEYPGRTLQQEYPATRSNKKRERQQLKSNLHVAEETALLARVARERPRWVALVSAATHGFVTVEPPPHKSALVAHAKTAQLSILSIFALLPSGAIMAAGTNALLNVCDADKVCCGFKPDPADPHRKLLRSESDSKQALFDLQSLASH</sequence>